<dbReference type="SUPFAM" id="SSF47616">
    <property type="entry name" value="GST C-terminal domain-like"/>
    <property type="match status" value="1"/>
</dbReference>
<dbReference type="InterPro" id="IPR036282">
    <property type="entry name" value="Glutathione-S-Trfase_C_sf"/>
</dbReference>
<feature type="domain" description="GST C-terminal" evidence="3">
    <location>
        <begin position="108"/>
        <end position="261"/>
    </location>
</feature>
<dbReference type="Pfam" id="PF13410">
    <property type="entry name" value="GST_C_2"/>
    <property type="match status" value="1"/>
</dbReference>
<evidence type="ECO:0008006" key="6">
    <source>
        <dbReference type="Google" id="ProtNLM"/>
    </source>
</evidence>
<feature type="region of interest" description="Disordered" evidence="1">
    <location>
        <begin position="381"/>
        <end position="414"/>
    </location>
</feature>
<dbReference type="InterPro" id="IPR010987">
    <property type="entry name" value="Glutathione-S-Trfase_C-like"/>
</dbReference>
<protein>
    <recommendedName>
        <fullName evidence="6">Glutathione S-transferase</fullName>
    </recommendedName>
</protein>
<dbReference type="SFLD" id="SFLDS00019">
    <property type="entry name" value="Glutathione_Transferase_(cytos"/>
    <property type="match status" value="1"/>
</dbReference>
<dbReference type="PROSITE" id="PS50404">
    <property type="entry name" value="GST_NTER"/>
    <property type="match status" value="1"/>
</dbReference>
<dbReference type="CDD" id="cd00570">
    <property type="entry name" value="GST_N_family"/>
    <property type="match status" value="1"/>
</dbReference>
<dbReference type="InterPro" id="IPR050983">
    <property type="entry name" value="GST_Omega/HSP26"/>
</dbReference>
<gene>
    <name evidence="4" type="ORF">TeGR_g9069</name>
</gene>
<sequence>MLARQALSWSQLASSQAAVAYSLPDQVSGPTNPQTTLRLFGRAESEVRVTLFRDNHAWCPYCQKIWLWLEEKRVPYKVEKVTMFCYGEKEPWYKKIVPSGMLPAIKLDDRVVTESDVVLKVLEDTYGPLGKKMTAITPQRQLERTLFRAWCEWLCYPSSSAREESEGEAAFVRTLALFEAALGDAPGPWLLGGADPSSADLVFVPYVERMCASLFYYKGFLMRDRTRSPNLCRWLDALEARPTYRGTQSDFHTHVHDLPPQMGGCYASGSPEQKKCAAQVDCGPWTNLPDTGLPEPPTCVGEAIQRVAKHKDAVIACNPCEPAVVDEALRCALTLLATGEAAEPPAGSDVALRYVRDRVNVPRDMSLHAARRLRAALEETAALSGDASGPPISMRDRRDQDPRAFRHRSKQVAG</sequence>
<dbReference type="PANTHER" id="PTHR43968">
    <property type="match status" value="1"/>
</dbReference>
<name>A0ABQ6MCJ2_9STRA</name>
<dbReference type="PANTHER" id="PTHR43968:SF14">
    <property type="entry name" value="GLUTATHIONE S-TRANSFERASE"/>
    <property type="match status" value="1"/>
</dbReference>
<feature type="compositionally biased region" description="Basic residues" evidence="1">
    <location>
        <begin position="405"/>
        <end position="414"/>
    </location>
</feature>
<organism evidence="4 5">
    <name type="scientific">Tetraparma gracilis</name>
    <dbReference type="NCBI Taxonomy" id="2962635"/>
    <lineage>
        <taxon>Eukaryota</taxon>
        <taxon>Sar</taxon>
        <taxon>Stramenopiles</taxon>
        <taxon>Ochrophyta</taxon>
        <taxon>Bolidophyceae</taxon>
        <taxon>Parmales</taxon>
        <taxon>Triparmaceae</taxon>
        <taxon>Tetraparma</taxon>
    </lineage>
</organism>
<dbReference type="InterPro" id="IPR004045">
    <property type="entry name" value="Glutathione_S-Trfase_N"/>
</dbReference>
<dbReference type="InterPro" id="IPR036249">
    <property type="entry name" value="Thioredoxin-like_sf"/>
</dbReference>
<dbReference type="Proteomes" id="UP001165060">
    <property type="component" value="Unassembled WGS sequence"/>
</dbReference>
<evidence type="ECO:0000313" key="5">
    <source>
        <dbReference type="Proteomes" id="UP001165060"/>
    </source>
</evidence>
<evidence type="ECO:0000256" key="1">
    <source>
        <dbReference type="SAM" id="MobiDB-lite"/>
    </source>
</evidence>
<dbReference type="CDD" id="cd00299">
    <property type="entry name" value="GST_C_family"/>
    <property type="match status" value="1"/>
</dbReference>
<dbReference type="Gene3D" id="3.40.30.10">
    <property type="entry name" value="Glutaredoxin"/>
    <property type="match status" value="1"/>
</dbReference>
<accession>A0ABQ6MCJ2</accession>
<feature type="compositionally biased region" description="Basic and acidic residues" evidence="1">
    <location>
        <begin position="394"/>
        <end position="404"/>
    </location>
</feature>
<dbReference type="InterPro" id="IPR040079">
    <property type="entry name" value="Glutathione_S-Trfase"/>
</dbReference>
<dbReference type="PROSITE" id="PS50405">
    <property type="entry name" value="GST_CTER"/>
    <property type="match status" value="1"/>
</dbReference>
<evidence type="ECO:0000259" key="2">
    <source>
        <dbReference type="PROSITE" id="PS50404"/>
    </source>
</evidence>
<feature type="domain" description="GST N-terminal" evidence="2">
    <location>
        <begin position="49"/>
        <end position="130"/>
    </location>
</feature>
<proteinExistence type="predicted"/>
<evidence type="ECO:0000313" key="4">
    <source>
        <dbReference type="EMBL" id="GMI23527.1"/>
    </source>
</evidence>
<dbReference type="SUPFAM" id="SSF52833">
    <property type="entry name" value="Thioredoxin-like"/>
    <property type="match status" value="1"/>
</dbReference>
<comment type="caution">
    <text evidence="4">The sequence shown here is derived from an EMBL/GenBank/DDBJ whole genome shotgun (WGS) entry which is preliminary data.</text>
</comment>
<keyword evidence="5" id="KW-1185">Reference proteome</keyword>
<evidence type="ECO:0000259" key="3">
    <source>
        <dbReference type="PROSITE" id="PS50405"/>
    </source>
</evidence>
<dbReference type="Pfam" id="PF13409">
    <property type="entry name" value="GST_N_2"/>
    <property type="match status" value="1"/>
</dbReference>
<reference evidence="4 5" key="1">
    <citation type="journal article" date="2023" name="Commun. Biol.">
        <title>Genome analysis of Parmales, the sister group of diatoms, reveals the evolutionary specialization of diatoms from phago-mixotrophs to photoautotrophs.</title>
        <authorList>
            <person name="Ban H."/>
            <person name="Sato S."/>
            <person name="Yoshikawa S."/>
            <person name="Yamada K."/>
            <person name="Nakamura Y."/>
            <person name="Ichinomiya M."/>
            <person name="Sato N."/>
            <person name="Blanc-Mathieu R."/>
            <person name="Endo H."/>
            <person name="Kuwata A."/>
            <person name="Ogata H."/>
        </authorList>
    </citation>
    <scope>NUCLEOTIDE SEQUENCE [LARGE SCALE GENOMIC DNA]</scope>
</reference>
<dbReference type="Gene3D" id="1.20.1050.10">
    <property type="match status" value="1"/>
</dbReference>
<dbReference type="EMBL" id="BRYB01000129">
    <property type="protein sequence ID" value="GMI23527.1"/>
    <property type="molecule type" value="Genomic_DNA"/>
</dbReference>